<comment type="caution">
    <text evidence="4">The sequence shown here is derived from an EMBL/GenBank/DDBJ whole genome shotgun (WGS) entry which is preliminary data.</text>
</comment>
<proteinExistence type="predicted"/>
<evidence type="ECO:0000259" key="3">
    <source>
        <dbReference type="Pfam" id="PF13511"/>
    </source>
</evidence>
<reference evidence="4 5" key="1">
    <citation type="submission" date="2024-01" db="EMBL/GenBank/DDBJ databases">
        <title>Uliginosibacterium soil sp. nov.</title>
        <authorList>
            <person name="Lv Y."/>
        </authorList>
    </citation>
    <scope>NUCLEOTIDE SEQUENCE [LARGE SCALE GENOMIC DNA]</scope>
    <source>
        <strain evidence="4 5">H3</strain>
    </source>
</reference>
<feature type="region of interest" description="Disordered" evidence="1">
    <location>
        <begin position="57"/>
        <end position="104"/>
    </location>
</feature>
<feature type="compositionally biased region" description="Basic and acidic residues" evidence="1">
    <location>
        <begin position="171"/>
        <end position="181"/>
    </location>
</feature>
<feature type="signal peptide" evidence="2">
    <location>
        <begin position="1"/>
        <end position="19"/>
    </location>
</feature>
<dbReference type="Proteomes" id="UP001331561">
    <property type="component" value="Unassembled WGS sequence"/>
</dbReference>
<evidence type="ECO:0000313" key="4">
    <source>
        <dbReference type="EMBL" id="MEC5386583.1"/>
    </source>
</evidence>
<evidence type="ECO:0000313" key="5">
    <source>
        <dbReference type="Proteomes" id="UP001331561"/>
    </source>
</evidence>
<feature type="chain" id="PRO_5045097580" evidence="2">
    <location>
        <begin position="20"/>
        <end position="204"/>
    </location>
</feature>
<accession>A0ABU6K3V4</accession>
<protein>
    <submittedName>
        <fullName evidence="4">DUF4124 domain-containing protein</fullName>
    </submittedName>
</protein>
<feature type="domain" description="DUF4124" evidence="3">
    <location>
        <begin position="9"/>
        <end position="63"/>
    </location>
</feature>
<dbReference type="EMBL" id="JAYXHS010000002">
    <property type="protein sequence ID" value="MEC5386583.1"/>
    <property type="molecule type" value="Genomic_DNA"/>
</dbReference>
<dbReference type="InterPro" id="IPR025392">
    <property type="entry name" value="DUF4124"/>
</dbReference>
<sequence>MKRSLLLIALCSCALGAQAEVYKWIDADGKVQYGDAPPKNVKAKVVSGGVTVVPATVVPQPPPPKGEAGGAANAAKGDANPQANQASQTAQAPTPADQAVAARAEARQRAIDRCKANRGTDCEAEADAQLSGEGGVGYVQGGVIPGWSQPPIRPNRPVAPVTPPAHKPVPKPHEPALKEAKQAPPPGKQQSQSQSSAPAIKPML</sequence>
<evidence type="ECO:0000256" key="2">
    <source>
        <dbReference type="SAM" id="SignalP"/>
    </source>
</evidence>
<feature type="region of interest" description="Disordered" evidence="1">
    <location>
        <begin position="146"/>
        <end position="204"/>
    </location>
</feature>
<dbReference type="RefSeq" id="WP_327599543.1">
    <property type="nucleotide sequence ID" value="NZ_JAYXHS010000002.1"/>
</dbReference>
<evidence type="ECO:0000256" key="1">
    <source>
        <dbReference type="SAM" id="MobiDB-lite"/>
    </source>
</evidence>
<name>A0ABU6K3V4_9RHOO</name>
<organism evidence="4 5">
    <name type="scientific">Uliginosibacterium silvisoli</name>
    <dbReference type="NCBI Taxonomy" id="3114758"/>
    <lineage>
        <taxon>Bacteria</taxon>
        <taxon>Pseudomonadati</taxon>
        <taxon>Pseudomonadota</taxon>
        <taxon>Betaproteobacteria</taxon>
        <taxon>Rhodocyclales</taxon>
        <taxon>Zoogloeaceae</taxon>
        <taxon>Uliginosibacterium</taxon>
    </lineage>
</organism>
<gene>
    <name evidence="4" type="ORF">VVD49_12675</name>
</gene>
<feature type="compositionally biased region" description="Low complexity" evidence="1">
    <location>
        <begin position="188"/>
        <end position="204"/>
    </location>
</feature>
<keyword evidence="5" id="KW-1185">Reference proteome</keyword>
<keyword evidence="2" id="KW-0732">Signal</keyword>
<dbReference type="Pfam" id="PF13511">
    <property type="entry name" value="DUF4124"/>
    <property type="match status" value="1"/>
</dbReference>
<feature type="compositionally biased region" description="Low complexity" evidence="1">
    <location>
        <begin position="70"/>
        <end position="103"/>
    </location>
</feature>